<evidence type="ECO:0000256" key="4">
    <source>
        <dbReference type="ARBA" id="ARBA00022729"/>
    </source>
</evidence>
<feature type="domain" description="CREG-like beta-barrel" evidence="7">
    <location>
        <begin position="24"/>
        <end position="191"/>
    </location>
</feature>
<dbReference type="GO" id="GO:0005615">
    <property type="term" value="C:extracellular space"/>
    <property type="evidence" value="ECO:0007669"/>
    <property type="project" value="TreeGrafter"/>
</dbReference>
<evidence type="ECO:0000256" key="1">
    <source>
        <dbReference type="ARBA" id="ARBA00004613"/>
    </source>
</evidence>
<protein>
    <recommendedName>
        <fullName evidence="7">CREG-like beta-barrel domain-containing protein</fullName>
    </recommendedName>
</protein>
<dbReference type="InterPro" id="IPR055343">
    <property type="entry name" value="CREG_beta-barrel"/>
</dbReference>
<dbReference type="Proteomes" id="UP001458880">
    <property type="component" value="Unassembled WGS sequence"/>
</dbReference>
<reference evidence="8 9" key="1">
    <citation type="journal article" date="2024" name="BMC Genomics">
        <title>De novo assembly and annotation of Popillia japonica's genome with initial clues to its potential as an invasive pest.</title>
        <authorList>
            <person name="Cucini C."/>
            <person name="Boschi S."/>
            <person name="Funari R."/>
            <person name="Cardaioli E."/>
            <person name="Iannotti N."/>
            <person name="Marturano G."/>
            <person name="Paoli F."/>
            <person name="Bruttini M."/>
            <person name="Carapelli A."/>
            <person name="Frati F."/>
            <person name="Nardi F."/>
        </authorList>
    </citation>
    <scope>NUCLEOTIDE SEQUENCE [LARGE SCALE GENOMIC DNA]</scope>
    <source>
        <strain evidence="8">DMR45628</strain>
    </source>
</reference>
<evidence type="ECO:0000313" key="8">
    <source>
        <dbReference type="EMBL" id="KAK9730461.1"/>
    </source>
</evidence>
<accession>A0AAW1L997</accession>
<dbReference type="GO" id="GO:0005737">
    <property type="term" value="C:cytoplasm"/>
    <property type="evidence" value="ECO:0007669"/>
    <property type="project" value="UniProtKB-ARBA"/>
</dbReference>
<dbReference type="PANTHER" id="PTHR13343:SF17">
    <property type="entry name" value="CELLULAR REPRESSOR OF E1A-STIMULATED GENES, ISOFORM A"/>
    <property type="match status" value="1"/>
</dbReference>
<organism evidence="8 9">
    <name type="scientific">Popillia japonica</name>
    <name type="common">Japanese beetle</name>
    <dbReference type="NCBI Taxonomy" id="7064"/>
    <lineage>
        <taxon>Eukaryota</taxon>
        <taxon>Metazoa</taxon>
        <taxon>Ecdysozoa</taxon>
        <taxon>Arthropoda</taxon>
        <taxon>Hexapoda</taxon>
        <taxon>Insecta</taxon>
        <taxon>Pterygota</taxon>
        <taxon>Neoptera</taxon>
        <taxon>Endopterygota</taxon>
        <taxon>Coleoptera</taxon>
        <taxon>Polyphaga</taxon>
        <taxon>Scarabaeiformia</taxon>
        <taxon>Scarabaeidae</taxon>
        <taxon>Rutelinae</taxon>
        <taxon>Popillia</taxon>
    </lineage>
</organism>
<keyword evidence="4 6" id="KW-0732">Signal</keyword>
<evidence type="ECO:0000256" key="3">
    <source>
        <dbReference type="ARBA" id="ARBA00022525"/>
    </source>
</evidence>
<keyword evidence="3" id="KW-0964">Secreted</keyword>
<sequence>MNSKFVVLTIFFAVVNARLLYNPPDPDKVAAMARYIIHNTDWASVATISTLKTTVGYPFVTLKSMSDGPSDNGTGIPYLYMTDLDLSGKDILVNNNVTIMCSLAETDYCKSKTWDPQDPRCAKVIITGKLLKVDKGTDEYAFGENALYEKHPSMRYWPKGHGFYVAKIDILQVLVLDHFGGAEFVPLDKYFDPDIMQRLDSLDFEEIMVIAVNGVYN</sequence>
<keyword evidence="5" id="KW-0325">Glycoprotein</keyword>
<feature type="chain" id="PRO_5043979664" description="CREG-like beta-barrel domain-containing protein" evidence="6">
    <location>
        <begin position="18"/>
        <end position="217"/>
    </location>
</feature>
<evidence type="ECO:0000259" key="7">
    <source>
        <dbReference type="Pfam" id="PF13883"/>
    </source>
</evidence>
<evidence type="ECO:0000313" key="9">
    <source>
        <dbReference type="Proteomes" id="UP001458880"/>
    </source>
</evidence>
<dbReference type="AlphaFoldDB" id="A0AAW1L997"/>
<feature type="signal peptide" evidence="6">
    <location>
        <begin position="1"/>
        <end position="17"/>
    </location>
</feature>
<dbReference type="Pfam" id="PF13883">
    <property type="entry name" value="CREG_beta-barrel"/>
    <property type="match status" value="1"/>
</dbReference>
<evidence type="ECO:0000256" key="2">
    <source>
        <dbReference type="ARBA" id="ARBA00009230"/>
    </source>
</evidence>
<keyword evidence="9" id="KW-1185">Reference proteome</keyword>
<comment type="subcellular location">
    <subcellularLocation>
        <location evidence="1">Secreted</location>
    </subcellularLocation>
</comment>
<evidence type="ECO:0000256" key="5">
    <source>
        <dbReference type="ARBA" id="ARBA00023180"/>
    </source>
</evidence>
<comment type="similarity">
    <text evidence="2">Belongs to the CREG family.</text>
</comment>
<comment type="caution">
    <text evidence="8">The sequence shown here is derived from an EMBL/GenBank/DDBJ whole genome shotgun (WGS) entry which is preliminary data.</text>
</comment>
<name>A0AAW1L997_POPJA</name>
<dbReference type="FunFam" id="2.30.110.10:FF:000004">
    <property type="entry name" value="Cellular repressor of E1A-stimulated genes 1"/>
    <property type="match status" value="1"/>
</dbReference>
<gene>
    <name evidence="8" type="ORF">QE152_g15187</name>
</gene>
<dbReference type="InterPro" id="IPR012349">
    <property type="entry name" value="Split_barrel_FMN-bd"/>
</dbReference>
<dbReference type="EMBL" id="JASPKY010000146">
    <property type="protein sequence ID" value="KAK9730461.1"/>
    <property type="molecule type" value="Genomic_DNA"/>
</dbReference>
<dbReference type="GO" id="GO:0012505">
    <property type="term" value="C:endomembrane system"/>
    <property type="evidence" value="ECO:0007669"/>
    <property type="project" value="UniProtKB-ARBA"/>
</dbReference>
<dbReference type="Gene3D" id="2.30.110.10">
    <property type="entry name" value="Electron Transport, Fmn-binding Protein, Chain A"/>
    <property type="match status" value="1"/>
</dbReference>
<dbReference type="PANTHER" id="PTHR13343">
    <property type="entry name" value="CREG1 PROTEIN"/>
    <property type="match status" value="1"/>
</dbReference>
<proteinExistence type="inferred from homology"/>
<dbReference type="SUPFAM" id="SSF50475">
    <property type="entry name" value="FMN-binding split barrel"/>
    <property type="match status" value="1"/>
</dbReference>
<evidence type="ECO:0000256" key="6">
    <source>
        <dbReference type="SAM" id="SignalP"/>
    </source>
</evidence>